<feature type="compositionally biased region" description="Basic and acidic residues" evidence="1">
    <location>
        <begin position="1"/>
        <end position="17"/>
    </location>
</feature>
<evidence type="ECO:0000313" key="3">
    <source>
        <dbReference type="Proteomes" id="UP000284375"/>
    </source>
</evidence>
<gene>
    <name evidence="2" type="ORF">VSDG_04959</name>
</gene>
<feature type="region of interest" description="Disordered" evidence="1">
    <location>
        <begin position="1"/>
        <end position="62"/>
    </location>
</feature>
<accession>A0A423W3N8</accession>
<organism evidence="2 3">
    <name type="scientific">Cytospora chrysosperma</name>
    <name type="common">Cytospora canker fungus</name>
    <name type="synonym">Sphaeria chrysosperma</name>
    <dbReference type="NCBI Taxonomy" id="252740"/>
    <lineage>
        <taxon>Eukaryota</taxon>
        <taxon>Fungi</taxon>
        <taxon>Dikarya</taxon>
        <taxon>Ascomycota</taxon>
        <taxon>Pezizomycotina</taxon>
        <taxon>Sordariomycetes</taxon>
        <taxon>Sordariomycetidae</taxon>
        <taxon>Diaporthales</taxon>
        <taxon>Cytosporaceae</taxon>
        <taxon>Cytospora</taxon>
    </lineage>
</organism>
<name>A0A423W3N8_CYTCH</name>
<feature type="compositionally biased region" description="Basic and acidic residues" evidence="1">
    <location>
        <begin position="101"/>
        <end position="139"/>
    </location>
</feature>
<dbReference type="AlphaFoldDB" id="A0A423W3N8"/>
<dbReference type="Proteomes" id="UP000284375">
    <property type="component" value="Unassembled WGS sequence"/>
</dbReference>
<keyword evidence="3" id="KW-1185">Reference proteome</keyword>
<feature type="region of interest" description="Disordered" evidence="1">
    <location>
        <begin position="83"/>
        <end position="172"/>
    </location>
</feature>
<comment type="caution">
    <text evidence="2">The sequence shown here is derived from an EMBL/GenBank/DDBJ whole genome shotgun (WGS) entry which is preliminary data.</text>
</comment>
<proteinExistence type="predicted"/>
<sequence>MPTNKTVDDGRKTDTSKHQTNSSITAAKKNAVPATAPIEHAENYDEAPPGVPGPDFSAREQIKPPFNRGMSMLDYTAVASAGPTPANEIPNPLSSHMRGSRVRESHLPDQIEPMRRQTIIERDTGLPRREPGGEIRGTDEFGPSLSRQETEKGAQDHTSGWDGTDDAFGSHS</sequence>
<protein>
    <submittedName>
        <fullName evidence="2">Uncharacterized protein</fullName>
    </submittedName>
</protein>
<dbReference type="EMBL" id="LJZO01000015">
    <property type="protein sequence ID" value="ROV97946.1"/>
    <property type="molecule type" value="Genomic_DNA"/>
</dbReference>
<evidence type="ECO:0000256" key="1">
    <source>
        <dbReference type="SAM" id="MobiDB-lite"/>
    </source>
</evidence>
<reference evidence="2 3" key="1">
    <citation type="submission" date="2015-09" db="EMBL/GenBank/DDBJ databases">
        <title>Host preference determinants of Valsa canker pathogens revealed by comparative genomics.</title>
        <authorList>
            <person name="Yin Z."/>
            <person name="Huang L."/>
        </authorList>
    </citation>
    <scope>NUCLEOTIDE SEQUENCE [LARGE SCALE GENOMIC DNA]</scope>
    <source>
        <strain evidence="2 3">YSFL</strain>
    </source>
</reference>
<dbReference type="OrthoDB" id="5234744at2759"/>
<evidence type="ECO:0000313" key="2">
    <source>
        <dbReference type="EMBL" id="ROV97946.1"/>
    </source>
</evidence>